<dbReference type="PANTHER" id="PTHR30061">
    <property type="entry name" value="MALTOSE-BINDING PERIPLASMIC PROTEIN"/>
    <property type="match status" value="1"/>
</dbReference>
<accession>A0A0C2V9Z9</accession>
<dbReference type="GO" id="GO:0015768">
    <property type="term" value="P:maltose transport"/>
    <property type="evidence" value="ECO:0007669"/>
    <property type="project" value="TreeGrafter"/>
</dbReference>
<dbReference type="GO" id="GO:1901982">
    <property type="term" value="F:maltose binding"/>
    <property type="evidence" value="ECO:0007669"/>
    <property type="project" value="TreeGrafter"/>
</dbReference>
<evidence type="ECO:0000256" key="4">
    <source>
        <dbReference type="SAM" id="SignalP"/>
    </source>
</evidence>
<keyword evidence="3 4" id="KW-0732">Signal</keyword>
<dbReference type="AlphaFoldDB" id="A0A0C2V9Z9"/>
<comment type="caution">
    <text evidence="5">The sequence shown here is derived from an EMBL/GenBank/DDBJ whole genome shotgun (WGS) entry which is preliminary data.</text>
</comment>
<evidence type="ECO:0000313" key="5">
    <source>
        <dbReference type="EMBL" id="KIL45792.1"/>
    </source>
</evidence>
<evidence type="ECO:0000256" key="1">
    <source>
        <dbReference type="ARBA" id="ARBA00008520"/>
    </source>
</evidence>
<dbReference type="Pfam" id="PF13416">
    <property type="entry name" value="SBP_bac_8"/>
    <property type="match status" value="1"/>
</dbReference>
<dbReference type="GO" id="GO:0042956">
    <property type="term" value="P:maltodextrin transmembrane transport"/>
    <property type="evidence" value="ECO:0007669"/>
    <property type="project" value="TreeGrafter"/>
</dbReference>
<name>A0A0C2V9Z9_9BACL</name>
<dbReference type="Gene3D" id="3.40.190.10">
    <property type="entry name" value="Periplasmic binding protein-like II"/>
    <property type="match status" value="1"/>
</dbReference>
<evidence type="ECO:0000256" key="3">
    <source>
        <dbReference type="ARBA" id="ARBA00022729"/>
    </source>
</evidence>
<dbReference type="CDD" id="cd14749">
    <property type="entry name" value="PBP2_XBP1_like"/>
    <property type="match status" value="1"/>
</dbReference>
<dbReference type="PANTHER" id="PTHR30061:SF50">
    <property type="entry name" value="MALTOSE_MALTODEXTRIN-BINDING PERIPLASMIC PROTEIN"/>
    <property type="match status" value="1"/>
</dbReference>
<dbReference type="GO" id="GO:0055052">
    <property type="term" value="C:ATP-binding cassette (ABC) transporter complex, substrate-binding subunit-containing"/>
    <property type="evidence" value="ECO:0007669"/>
    <property type="project" value="TreeGrafter"/>
</dbReference>
<protein>
    <submittedName>
        <fullName evidence="5">ABC transporter substrate-binding protein</fullName>
    </submittedName>
</protein>
<evidence type="ECO:0000313" key="6">
    <source>
        <dbReference type="Proteomes" id="UP000031938"/>
    </source>
</evidence>
<sequence length="435" mass="49852">MKKSWFNAWLLLAILFLAACSEEDSDEGDSAEGEGTSDAVVEIDYWQYAFDSKVNLMDELIAEFEEANPDIKVNQTNFPYEQYNEKVAAQVPAGNGPNVINLFYGWVPLYVDSGYLQPLPQDEFPHEEIEEEFFPMVEATKLDDEYWTIPTAVRTLALFYNKDLFEEAGLDPEQPPTNWDELVDYSKQLTKRDANDRLEQAGMAWEPSQQGHHWFRDALIYQAGGEGLSEDRQTIKWDDSPAGFEAFQYWLDFPLTHKVAERNFYTDDVTAFMTGHAAMNIDGSFRLGTLQNDAPDLNYGIAPLPSKNEEATQSSFWTNGITATTEGAELEASVKFLKFLTSDEVMERWLEEIGELPAKQKVAQQDKYLQDERYGAFIEQLPNAQAHFFIDETRERDLVIRAVDRVLLEGVDPKEAYDELVEDTQALFDEYWGNR</sequence>
<dbReference type="OrthoDB" id="9795467at2"/>
<dbReference type="EMBL" id="JXRP01000017">
    <property type="protein sequence ID" value="KIL45792.1"/>
    <property type="molecule type" value="Genomic_DNA"/>
</dbReference>
<dbReference type="SUPFAM" id="SSF53850">
    <property type="entry name" value="Periplasmic binding protein-like II"/>
    <property type="match status" value="1"/>
</dbReference>
<comment type="similarity">
    <text evidence="1">Belongs to the bacterial solute-binding protein 1 family.</text>
</comment>
<feature type="signal peptide" evidence="4">
    <location>
        <begin position="1"/>
        <end position="18"/>
    </location>
</feature>
<dbReference type="PATRIC" id="fig|889306.3.peg.2156"/>
<reference evidence="5 6" key="1">
    <citation type="submission" date="2015-01" db="EMBL/GenBank/DDBJ databases">
        <title>Genome sequencing of Jeotgalibacillus soli.</title>
        <authorList>
            <person name="Goh K.M."/>
            <person name="Chan K.-G."/>
            <person name="Yaakop A.S."/>
            <person name="Ee R."/>
            <person name="Gan H.M."/>
            <person name="Chan C.S."/>
        </authorList>
    </citation>
    <scope>NUCLEOTIDE SEQUENCE [LARGE SCALE GENOMIC DNA]</scope>
    <source>
        <strain evidence="5 6">P9</strain>
    </source>
</reference>
<keyword evidence="2" id="KW-0813">Transport</keyword>
<evidence type="ECO:0000256" key="2">
    <source>
        <dbReference type="ARBA" id="ARBA00022448"/>
    </source>
</evidence>
<dbReference type="RefSeq" id="WP_084219943.1">
    <property type="nucleotide sequence ID" value="NZ_JXRP01000017.1"/>
</dbReference>
<dbReference type="PROSITE" id="PS51257">
    <property type="entry name" value="PROKAR_LIPOPROTEIN"/>
    <property type="match status" value="1"/>
</dbReference>
<gene>
    <name evidence="5" type="ORF">KP78_21410</name>
</gene>
<feature type="chain" id="PRO_5039354479" evidence="4">
    <location>
        <begin position="19"/>
        <end position="435"/>
    </location>
</feature>
<dbReference type="STRING" id="889306.KP78_21410"/>
<keyword evidence="6" id="KW-1185">Reference proteome</keyword>
<dbReference type="InterPro" id="IPR006059">
    <property type="entry name" value="SBP"/>
</dbReference>
<organism evidence="5 6">
    <name type="scientific">Jeotgalibacillus soli</name>
    <dbReference type="NCBI Taxonomy" id="889306"/>
    <lineage>
        <taxon>Bacteria</taxon>
        <taxon>Bacillati</taxon>
        <taxon>Bacillota</taxon>
        <taxon>Bacilli</taxon>
        <taxon>Bacillales</taxon>
        <taxon>Caryophanaceae</taxon>
        <taxon>Jeotgalibacillus</taxon>
    </lineage>
</organism>
<dbReference type="Proteomes" id="UP000031938">
    <property type="component" value="Unassembled WGS sequence"/>
</dbReference>
<proteinExistence type="inferred from homology"/>